<keyword evidence="16" id="KW-1185">Reference proteome</keyword>
<evidence type="ECO:0000256" key="13">
    <source>
        <dbReference type="SAM" id="MobiDB-lite"/>
    </source>
</evidence>
<dbReference type="InterPro" id="IPR036866">
    <property type="entry name" value="RibonucZ/Hydroxyglut_hydro"/>
</dbReference>
<dbReference type="InterPro" id="IPR000977">
    <property type="entry name" value="DNA_ligase_ATP-dep"/>
</dbReference>
<dbReference type="PANTHER" id="PTHR45674:SF9">
    <property type="entry name" value="DNA LIGASE 3"/>
    <property type="match status" value="1"/>
</dbReference>
<comment type="catalytic activity">
    <reaction evidence="10 11">
        <text>ATP + (deoxyribonucleotide)n-3'-hydroxyl + 5'-phospho-(deoxyribonucleotide)m = (deoxyribonucleotide)n+m + AMP + diphosphate.</text>
        <dbReference type="EC" id="6.5.1.1"/>
    </reaction>
</comment>
<comment type="similarity">
    <text evidence="2 12">Belongs to the ATP-dependent DNA ligase family.</text>
</comment>
<dbReference type="SUPFAM" id="SSF56091">
    <property type="entry name" value="DNA ligase/mRNA capping enzyme, catalytic domain"/>
    <property type="match status" value="2"/>
</dbReference>
<keyword evidence="7 11" id="KW-0067">ATP-binding</keyword>
<dbReference type="GO" id="GO:0005634">
    <property type="term" value="C:nucleus"/>
    <property type="evidence" value="ECO:0007669"/>
    <property type="project" value="UniProtKB-SubCell"/>
</dbReference>
<dbReference type="CDD" id="cd07969">
    <property type="entry name" value="OBF_DNA_ligase_I"/>
    <property type="match status" value="1"/>
</dbReference>
<dbReference type="FunFam" id="2.40.50.140:FF:000062">
    <property type="entry name" value="DNA ligase"/>
    <property type="match status" value="1"/>
</dbReference>
<dbReference type="InterPro" id="IPR012308">
    <property type="entry name" value="DNA_ligase_ATP-dep_N"/>
</dbReference>
<dbReference type="EMBL" id="CAJHUC010001475">
    <property type="protein sequence ID" value="CAD7701260.1"/>
    <property type="molecule type" value="Genomic_DNA"/>
</dbReference>
<dbReference type="Pfam" id="PF01068">
    <property type="entry name" value="DNA_ligase_A_M"/>
    <property type="match status" value="2"/>
</dbReference>
<evidence type="ECO:0000256" key="11">
    <source>
        <dbReference type="RuleBase" id="RU000617"/>
    </source>
</evidence>
<feature type="domain" description="ATP-dependent DNA ligase family profile" evidence="14">
    <location>
        <begin position="1278"/>
        <end position="1339"/>
    </location>
</feature>
<dbReference type="SMART" id="SM00849">
    <property type="entry name" value="Lactamase_B"/>
    <property type="match status" value="1"/>
</dbReference>
<feature type="domain" description="ATP-dependent DNA ligase family profile" evidence="14">
    <location>
        <begin position="1492"/>
        <end position="1571"/>
    </location>
</feature>
<keyword evidence="6 11" id="KW-0227">DNA damage</keyword>
<dbReference type="EC" id="6.5.1.1" evidence="11"/>
<dbReference type="Gene3D" id="3.40.50.12650">
    <property type="match status" value="1"/>
</dbReference>
<feature type="compositionally biased region" description="Gly residues" evidence="13">
    <location>
        <begin position="1341"/>
        <end position="1355"/>
    </location>
</feature>
<dbReference type="Pfam" id="PF04679">
    <property type="entry name" value="DNA_ligase_A_C"/>
    <property type="match status" value="1"/>
</dbReference>
<feature type="region of interest" description="Disordered" evidence="13">
    <location>
        <begin position="792"/>
        <end position="844"/>
    </location>
</feature>
<dbReference type="FunFam" id="3.30.470.30:FF:000002">
    <property type="entry name" value="DNA ligase"/>
    <property type="match status" value="1"/>
</dbReference>
<dbReference type="Pfam" id="PF04675">
    <property type="entry name" value="DNA_ligase_A_N"/>
    <property type="match status" value="1"/>
</dbReference>
<keyword evidence="11" id="KW-0233">DNA recombination</keyword>
<dbReference type="Gene3D" id="3.30.470.30">
    <property type="entry name" value="DNA ligase/mRNA capping enzyme"/>
    <property type="match status" value="1"/>
</dbReference>
<comment type="caution">
    <text evidence="15">The sequence shown here is derived from an EMBL/GenBank/DDBJ whole genome shotgun (WGS) entry which is preliminary data.</text>
</comment>
<dbReference type="Gene3D" id="3.30.1490.70">
    <property type="match status" value="1"/>
</dbReference>
<dbReference type="GO" id="GO:0006281">
    <property type="term" value="P:DNA repair"/>
    <property type="evidence" value="ECO:0007669"/>
    <property type="project" value="UniProtKB-KW"/>
</dbReference>
<dbReference type="CDD" id="cd16273">
    <property type="entry name" value="SNM1A-1C-like_MBL-fold"/>
    <property type="match status" value="1"/>
</dbReference>
<evidence type="ECO:0000256" key="12">
    <source>
        <dbReference type="RuleBase" id="RU004196"/>
    </source>
</evidence>
<dbReference type="PANTHER" id="PTHR45674">
    <property type="entry name" value="DNA LIGASE 1/3 FAMILY MEMBER"/>
    <property type="match status" value="1"/>
</dbReference>
<reference evidence="15" key="1">
    <citation type="submission" date="2020-12" db="EMBL/GenBank/DDBJ databases">
        <authorList>
            <person name="Iha C."/>
        </authorList>
    </citation>
    <scope>NUCLEOTIDE SEQUENCE</scope>
</reference>
<dbReference type="SUPFAM" id="SSF117018">
    <property type="entry name" value="ATP-dependent DNA ligase DNA-binding domain"/>
    <property type="match status" value="1"/>
</dbReference>
<evidence type="ECO:0000313" key="15">
    <source>
        <dbReference type="EMBL" id="CAD7701260.1"/>
    </source>
</evidence>
<dbReference type="GO" id="GO:0006310">
    <property type="term" value="P:DNA recombination"/>
    <property type="evidence" value="ECO:0007669"/>
    <property type="project" value="UniProtKB-KW"/>
</dbReference>
<evidence type="ECO:0000256" key="3">
    <source>
        <dbReference type="ARBA" id="ARBA00022598"/>
    </source>
</evidence>
<dbReference type="Pfam" id="PF07522">
    <property type="entry name" value="DRMBL"/>
    <property type="match status" value="1"/>
</dbReference>
<dbReference type="PROSITE" id="PS50160">
    <property type="entry name" value="DNA_LIGASE_A3"/>
    <property type="match status" value="2"/>
</dbReference>
<feature type="region of interest" description="Disordered" evidence="13">
    <location>
        <begin position="738"/>
        <end position="757"/>
    </location>
</feature>
<keyword evidence="8 11" id="KW-0234">DNA repair</keyword>
<feature type="region of interest" description="Disordered" evidence="13">
    <location>
        <begin position="665"/>
        <end position="702"/>
    </location>
</feature>
<dbReference type="Gene3D" id="3.60.15.10">
    <property type="entry name" value="Ribonuclease Z/Hydroxyacylglutathione hydrolase-like"/>
    <property type="match status" value="1"/>
</dbReference>
<keyword evidence="3 11" id="KW-0436">Ligase</keyword>
<feature type="compositionally biased region" description="Polar residues" evidence="13">
    <location>
        <begin position="793"/>
        <end position="803"/>
    </location>
</feature>
<keyword evidence="4" id="KW-0235">DNA replication</keyword>
<gene>
    <name evidence="15" type="ORF">OSTQU699_LOCUS6619</name>
</gene>
<dbReference type="GO" id="GO:0003910">
    <property type="term" value="F:DNA ligase (ATP) activity"/>
    <property type="evidence" value="ECO:0007669"/>
    <property type="project" value="UniProtKB-EC"/>
</dbReference>
<comment type="subcellular location">
    <subcellularLocation>
        <location evidence="1">Nucleus</location>
    </subcellularLocation>
</comment>
<evidence type="ECO:0000256" key="4">
    <source>
        <dbReference type="ARBA" id="ARBA00022705"/>
    </source>
</evidence>
<dbReference type="SUPFAM" id="SSF50249">
    <property type="entry name" value="Nucleic acid-binding proteins"/>
    <property type="match status" value="1"/>
</dbReference>
<feature type="compositionally biased region" description="Gly residues" evidence="13">
    <location>
        <begin position="1371"/>
        <end position="1381"/>
    </location>
</feature>
<dbReference type="Gene3D" id="1.10.3260.10">
    <property type="entry name" value="DNA ligase, ATP-dependent, N-terminal domain"/>
    <property type="match status" value="1"/>
</dbReference>
<dbReference type="NCBIfam" id="TIGR00574">
    <property type="entry name" value="dnl1"/>
    <property type="match status" value="1"/>
</dbReference>
<dbReference type="OrthoDB" id="206088at2759"/>
<dbReference type="GO" id="GO:0006273">
    <property type="term" value="P:lagging strand elongation"/>
    <property type="evidence" value="ECO:0007669"/>
    <property type="project" value="TreeGrafter"/>
</dbReference>
<dbReference type="Pfam" id="PF12706">
    <property type="entry name" value="Lactamase_B_2"/>
    <property type="match status" value="1"/>
</dbReference>
<dbReference type="InterPro" id="IPR050191">
    <property type="entry name" value="ATP-dep_DNA_ligase"/>
</dbReference>
<dbReference type="GO" id="GO:0071897">
    <property type="term" value="P:DNA biosynthetic process"/>
    <property type="evidence" value="ECO:0007669"/>
    <property type="project" value="InterPro"/>
</dbReference>
<dbReference type="InterPro" id="IPR011084">
    <property type="entry name" value="DRMBL"/>
</dbReference>
<proteinExistence type="inferred from homology"/>
<dbReference type="InterPro" id="IPR001279">
    <property type="entry name" value="Metallo-B-lactamas"/>
</dbReference>
<feature type="compositionally biased region" description="Low complexity" evidence="13">
    <location>
        <begin position="1687"/>
        <end position="1704"/>
    </location>
</feature>
<evidence type="ECO:0000256" key="5">
    <source>
        <dbReference type="ARBA" id="ARBA00022741"/>
    </source>
</evidence>
<protein>
    <recommendedName>
        <fullName evidence="11">DNA ligase</fullName>
        <ecNumber evidence="11">6.5.1.1</ecNumber>
    </recommendedName>
</protein>
<evidence type="ECO:0000256" key="2">
    <source>
        <dbReference type="ARBA" id="ARBA00007572"/>
    </source>
</evidence>
<evidence type="ECO:0000256" key="8">
    <source>
        <dbReference type="ARBA" id="ARBA00023204"/>
    </source>
</evidence>
<evidence type="ECO:0000256" key="10">
    <source>
        <dbReference type="ARBA" id="ARBA00034003"/>
    </source>
</evidence>
<dbReference type="InterPro" id="IPR016059">
    <property type="entry name" value="DNA_ligase_ATP-dep_CS"/>
</dbReference>
<name>A0A8S1J5X0_9CHLO</name>
<evidence type="ECO:0000313" key="16">
    <source>
        <dbReference type="Proteomes" id="UP000708148"/>
    </source>
</evidence>
<feature type="region of interest" description="Disordered" evidence="13">
    <location>
        <begin position="1334"/>
        <end position="1481"/>
    </location>
</feature>
<accession>A0A8S1J5X0</accession>
<dbReference type="InterPro" id="IPR036599">
    <property type="entry name" value="DNA_ligase_N_sf"/>
</dbReference>
<evidence type="ECO:0000259" key="14">
    <source>
        <dbReference type="PROSITE" id="PS50160"/>
    </source>
</evidence>
<dbReference type="SUPFAM" id="SSF56281">
    <property type="entry name" value="Metallo-hydrolase/oxidoreductase"/>
    <property type="match status" value="1"/>
</dbReference>
<dbReference type="Gene3D" id="2.40.50.140">
    <property type="entry name" value="Nucleic acid-binding proteins"/>
    <property type="match status" value="1"/>
</dbReference>
<feature type="region of interest" description="Disordered" evidence="13">
    <location>
        <begin position="1684"/>
        <end position="1710"/>
    </location>
</feature>
<keyword evidence="5 11" id="KW-0547">Nucleotide-binding</keyword>
<organism evidence="15 16">
    <name type="scientific">Ostreobium quekettii</name>
    <dbReference type="NCBI Taxonomy" id="121088"/>
    <lineage>
        <taxon>Eukaryota</taxon>
        <taxon>Viridiplantae</taxon>
        <taxon>Chlorophyta</taxon>
        <taxon>core chlorophytes</taxon>
        <taxon>Ulvophyceae</taxon>
        <taxon>TCBD clade</taxon>
        <taxon>Bryopsidales</taxon>
        <taxon>Ostreobineae</taxon>
        <taxon>Ostreobiaceae</taxon>
        <taxon>Ostreobium</taxon>
    </lineage>
</organism>
<dbReference type="GO" id="GO:0003677">
    <property type="term" value="F:DNA binding"/>
    <property type="evidence" value="ECO:0007669"/>
    <property type="project" value="InterPro"/>
</dbReference>
<evidence type="ECO:0000256" key="1">
    <source>
        <dbReference type="ARBA" id="ARBA00004123"/>
    </source>
</evidence>
<dbReference type="InterPro" id="IPR012310">
    <property type="entry name" value="DNA_ligase_ATP-dep_cent"/>
</dbReference>
<evidence type="ECO:0000256" key="6">
    <source>
        <dbReference type="ARBA" id="ARBA00022763"/>
    </source>
</evidence>
<dbReference type="Proteomes" id="UP000708148">
    <property type="component" value="Unassembled WGS sequence"/>
</dbReference>
<evidence type="ECO:0000256" key="9">
    <source>
        <dbReference type="ARBA" id="ARBA00023242"/>
    </source>
</evidence>
<dbReference type="PROSITE" id="PS00333">
    <property type="entry name" value="DNA_LIGASE_A2"/>
    <property type="match status" value="1"/>
</dbReference>
<dbReference type="PROSITE" id="PS00697">
    <property type="entry name" value="DNA_LIGASE_A1"/>
    <property type="match status" value="1"/>
</dbReference>
<keyword evidence="9" id="KW-0539">Nucleus</keyword>
<dbReference type="InterPro" id="IPR012340">
    <property type="entry name" value="NA-bd_OB-fold"/>
</dbReference>
<sequence length="1710" mass="183115">MAPPASKVIPGTGFLVDGFRHAGPSVRAYFLSHAHSDHYTGLSETWSQGSIYCSEVTGRLVVHMLGVNPKYIHALPMDIPRNVEGVEVILVDANHCPGAVQFLFRLPDGRRYVHCGDMRYCPEMLMHPHLKRCIGARALFLDTTYCNPKYTFPPQKESIDYVATQIAGLLKAEAEGGHKCAFLISTYGIGKERILLEVHRRCGVRISVTDRKYGVLQCLEWENESFSDIFTVCAEQTPVRVVRWNFLGDVWPFFKPNFVNMEAYRAEAGVDKVVGFVPTGWTYDSKRASFDVRRKGACEVHLVPYSEHSSYSELREFVRGMKPREVIPTVVNDKDTNGRKQAVLLRHFRNLVDETASKADFLESIRRSAVSAKSPQLTGFQTEAAEAGECAQDILPSSPRVAMESFSASGNQEGQNEADVAGIMGVASADAGGAGQREEQCVVSCRKDCVEDSRVGCAGCPGSGELEGYSEHLSGCKEQDEAGGKARLSTRGSEQCDHSMRCVQIVQQMPSSKDGLPAVPKLHSELAPETCSFQNVQPGICESLEATSAFASMSTDGQIAEKATVHTCIPAAKREVKDSISLQSGADSLRASLGVGNPSTGNKGMESGGIERAGLKEAVGKVLAVLSNQVSEQEATQLLQSACGQVEVAVNMFYDGNRSWRSPSCVESASTREARSRKSRISAAGVAVARKQGTPGKGNSQRSIKSFFLKSGSELSSQVNAGSGCLPQGEHIGRPLAGVQESAGGRDGGVSVNPHNSKQEGLSFSFLGPLVDSHDICQGTSDKNCNLFKSVGPQDQLSDSTVPLSIGSDDEDGRACKRPRIQPRPGAESMSILGRNDGPANDGISEIWTSEHEIAPVPPGTALGEGHISDDFAGHNAPVVHELEGKDAQNAMEYCHGSRALQGTPSAVQDAVLKPLENYDPVADACWHKGDPPPYLHIARTFHALDSTTKRLKIGDALTNMFRSVLALSPEHLLPTVYLTVGKVAPDHVGGELNVGGSTVAATITEATGVSRSRMSELYKQLGDFGDVAQVCRRNQSTLVQPPPLTVPGVFATLQQIASEKGQGAMRRRQRLVLWLLRACREWETTYLVRTLIQNLRVGASWRSAVEALGRASVIHREGRVVPKAQQEAASSAVASAYHMCPSFDALVPVLVEGGFEEVQRRCTLLPGVPVKPMLAKISGGLEDAVGQLRGAPFLAEYKYDGQRAQVHLLADGSVSIFSRRCEDKTAAFPDVAAAVRRAASASTLILDAEIVAVDRQHGNRLRPFQELSRRARADVSADGVAVDVCLFVFDVLQLDGDALVKAPLRARRRALRRALAFTPGEVEMAVSIEISDGEHAKDGAPGGEGTPLRGGEGVDGARASAIAGGRRDPGGCGGGDGAPGVKGLTAPGAREKGPVSVSTEPTDLARGEAGLTASMDVGGDHTGLDAQAGEVNRESDGPTVDRQGARGQRGDGSPSTTRRNDVPVSVPTGTTASWDRMEQTDGRQAAERCVVSRVADFLMQALSTGAEGLMLKALDDAGYEPSRRSEQWLKVKRDYCEGLADSFDLVPIGAWHGSGRKHAWFSPFLMAVYCPVAEEYQSLCRVMSGFSDAFYTEATRRLTGTIAPRRKAYYNTGESPSVWFEPTEVWEVRGADLTLSPVHRAAAGLVAGDRGVGLRFPRFVGVRADKGATDATCPEEVAEAFRRQAKAPAGGAAPAAAGRAWAGSEGNSE</sequence>
<dbReference type="GO" id="GO:0005524">
    <property type="term" value="F:ATP binding"/>
    <property type="evidence" value="ECO:0007669"/>
    <property type="project" value="UniProtKB-KW"/>
</dbReference>
<evidence type="ECO:0000256" key="7">
    <source>
        <dbReference type="ARBA" id="ARBA00022840"/>
    </source>
</evidence>
<dbReference type="InterPro" id="IPR012309">
    <property type="entry name" value="DNA_ligase_ATP-dep_C"/>
</dbReference>